<accession>A0A6G4WCZ3</accession>
<dbReference type="PANTHER" id="PTHR38743">
    <property type="entry name" value="SIMILAR TO GLYOXYLASE I FAMILY PROTEIN"/>
    <property type="match status" value="1"/>
</dbReference>
<name>A0A6G4WCZ3_9HYPH</name>
<feature type="domain" description="Immunity protein Imm33" evidence="1">
    <location>
        <begin position="106"/>
        <end position="198"/>
    </location>
</feature>
<dbReference type="Pfam" id="PF09951">
    <property type="entry name" value="Imm33"/>
    <property type="match status" value="1"/>
</dbReference>
<keyword evidence="3" id="KW-1185">Reference proteome</keyword>
<comment type="caution">
    <text evidence="2">The sequence shown here is derived from an EMBL/GenBank/DDBJ whole genome shotgun (WGS) entry which is preliminary data.</text>
</comment>
<reference evidence="2 3" key="1">
    <citation type="submission" date="2020-02" db="EMBL/GenBank/DDBJ databases">
        <title>Genome sequence of strain CCNWXJ40-4.</title>
        <authorList>
            <person name="Gao J."/>
            <person name="Sun J."/>
        </authorList>
    </citation>
    <scope>NUCLEOTIDE SEQUENCE [LARGE SCALE GENOMIC DNA]</scope>
    <source>
        <strain evidence="2 3">CCNWXJ 40-4</strain>
    </source>
</reference>
<protein>
    <submittedName>
        <fullName evidence="2">DUF2185 domain-containing protein</fullName>
    </submittedName>
</protein>
<gene>
    <name evidence="2" type="ORF">G6N73_15940</name>
</gene>
<dbReference type="PANTHER" id="PTHR38743:SF2">
    <property type="entry name" value="DUF2185 DOMAIN-CONTAINING PROTEIN"/>
    <property type="match status" value="1"/>
</dbReference>
<evidence type="ECO:0000259" key="1">
    <source>
        <dbReference type="Pfam" id="PF09951"/>
    </source>
</evidence>
<evidence type="ECO:0000313" key="3">
    <source>
        <dbReference type="Proteomes" id="UP001642900"/>
    </source>
</evidence>
<sequence>MAKYTYFLPTPARLDAIGKGDLVKVTIRAVPPSAKWDAERMWIKVSSAGLDWLEGTLESQPDDMPGLTRRAIIRAPRTHVIDVAFENSDKEATIPLEQKREFWERCWVDQAVLDGDLPVQYIYREEPNSMQERDQFPDSGWRVRGDMRGVTEEEKLAERKIAYVALGAVLNKDDSWVHLVDEPIGVAYEKNFEEGVFVRQPDLPGDRPGSV</sequence>
<dbReference type="Proteomes" id="UP001642900">
    <property type="component" value="Unassembled WGS sequence"/>
</dbReference>
<organism evidence="2 3">
    <name type="scientific">Allomesorhizobium camelthorni</name>
    <dbReference type="NCBI Taxonomy" id="475069"/>
    <lineage>
        <taxon>Bacteria</taxon>
        <taxon>Pseudomonadati</taxon>
        <taxon>Pseudomonadota</taxon>
        <taxon>Alphaproteobacteria</taxon>
        <taxon>Hyphomicrobiales</taxon>
        <taxon>Phyllobacteriaceae</taxon>
        <taxon>Allomesorhizobium</taxon>
    </lineage>
</organism>
<proteinExistence type="predicted"/>
<dbReference type="RefSeq" id="WP_165029250.1">
    <property type="nucleotide sequence ID" value="NZ_JAAKZF010000020.1"/>
</dbReference>
<evidence type="ECO:0000313" key="2">
    <source>
        <dbReference type="EMBL" id="NGO52652.1"/>
    </source>
</evidence>
<dbReference type="AlphaFoldDB" id="A0A6G4WCZ3"/>
<dbReference type="EMBL" id="JAAKZF010000020">
    <property type="protein sequence ID" value="NGO52652.1"/>
    <property type="molecule type" value="Genomic_DNA"/>
</dbReference>
<dbReference type="InterPro" id="IPR018689">
    <property type="entry name" value="Imm33_dom"/>
</dbReference>